<keyword evidence="3" id="KW-1185">Reference proteome</keyword>
<keyword evidence="1" id="KW-1133">Transmembrane helix</keyword>
<dbReference type="AlphaFoldDB" id="A0A023BZI7"/>
<keyword evidence="1" id="KW-0472">Membrane</keyword>
<gene>
    <name evidence="2" type="ORF">ATO12_01625</name>
</gene>
<feature type="transmembrane region" description="Helical" evidence="1">
    <location>
        <begin position="32"/>
        <end position="52"/>
    </location>
</feature>
<accession>A0A023BZI7</accession>
<evidence type="ECO:0000313" key="2">
    <source>
        <dbReference type="EMBL" id="EZH75507.1"/>
    </source>
</evidence>
<dbReference type="EMBL" id="AQRA01000001">
    <property type="protein sequence ID" value="EZH75507.1"/>
    <property type="molecule type" value="Genomic_DNA"/>
</dbReference>
<organism evidence="2 3">
    <name type="scientific">Aquimarina atlantica</name>
    <dbReference type="NCBI Taxonomy" id="1317122"/>
    <lineage>
        <taxon>Bacteria</taxon>
        <taxon>Pseudomonadati</taxon>
        <taxon>Bacteroidota</taxon>
        <taxon>Flavobacteriia</taxon>
        <taxon>Flavobacteriales</taxon>
        <taxon>Flavobacteriaceae</taxon>
        <taxon>Aquimarina</taxon>
    </lineage>
</organism>
<evidence type="ECO:0000313" key="3">
    <source>
        <dbReference type="Proteomes" id="UP000023541"/>
    </source>
</evidence>
<proteinExistence type="predicted"/>
<keyword evidence="1" id="KW-0812">Transmembrane</keyword>
<reference evidence="2 3" key="1">
    <citation type="submission" date="2014-04" db="EMBL/GenBank/DDBJ databases">
        <title>Aquimarina sp. 22II-S11-z7 Genome Sequencing.</title>
        <authorList>
            <person name="Lai Q."/>
        </authorList>
    </citation>
    <scope>NUCLEOTIDE SEQUENCE [LARGE SCALE GENOMIC DNA]</scope>
    <source>
        <strain evidence="2 3">22II-S11-z7</strain>
    </source>
</reference>
<protein>
    <submittedName>
        <fullName evidence="2">Uncharacterized protein</fullName>
    </submittedName>
</protein>
<sequence length="69" mass="8170">MLFLTNLYTVSFLTDVLLNQEIEFMMEIFDYLTGRGGMLILGLFVVIVVLYNKIRTRNYFKRPSGKRKK</sequence>
<comment type="caution">
    <text evidence="2">The sequence shown here is derived from an EMBL/GenBank/DDBJ whole genome shotgun (WGS) entry which is preliminary data.</text>
</comment>
<evidence type="ECO:0000256" key="1">
    <source>
        <dbReference type="SAM" id="Phobius"/>
    </source>
</evidence>
<dbReference type="Proteomes" id="UP000023541">
    <property type="component" value="Unassembled WGS sequence"/>
</dbReference>
<name>A0A023BZI7_9FLAO</name>